<evidence type="ECO:0000313" key="3">
    <source>
        <dbReference type="Proteomes" id="UP000030401"/>
    </source>
</evidence>
<organism evidence="2 3">
    <name type="scientific">Pontibacillus litoralis JSM 072002</name>
    <dbReference type="NCBI Taxonomy" id="1385512"/>
    <lineage>
        <taxon>Bacteria</taxon>
        <taxon>Bacillati</taxon>
        <taxon>Bacillota</taxon>
        <taxon>Bacilli</taxon>
        <taxon>Bacillales</taxon>
        <taxon>Bacillaceae</taxon>
        <taxon>Pontibacillus</taxon>
    </lineage>
</organism>
<keyword evidence="1" id="KW-1133">Transmembrane helix</keyword>
<dbReference type="Proteomes" id="UP000030401">
    <property type="component" value="Unassembled WGS sequence"/>
</dbReference>
<keyword evidence="1" id="KW-0472">Membrane</keyword>
<comment type="caution">
    <text evidence="2">The sequence shown here is derived from an EMBL/GenBank/DDBJ whole genome shotgun (WGS) entry which is preliminary data.</text>
</comment>
<accession>A0A0A5G1H4</accession>
<reference evidence="2 3" key="1">
    <citation type="submission" date="2013-08" db="EMBL/GenBank/DDBJ databases">
        <authorList>
            <person name="Huang J."/>
            <person name="Wang G."/>
        </authorList>
    </citation>
    <scope>NUCLEOTIDE SEQUENCE [LARGE SCALE GENOMIC DNA]</scope>
    <source>
        <strain evidence="2 3">JSM 072002</strain>
    </source>
</reference>
<evidence type="ECO:0000256" key="1">
    <source>
        <dbReference type="SAM" id="Phobius"/>
    </source>
</evidence>
<gene>
    <name evidence="2" type="ORF">N784_11670</name>
</gene>
<proteinExistence type="predicted"/>
<keyword evidence="3" id="KW-1185">Reference proteome</keyword>
<feature type="transmembrane region" description="Helical" evidence="1">
    <location>
        <begin position="119"/>
        <end position="137"/>
    </location>
</feature>
<dbReference type="AlphaFoldDB" id="A0A0A5G1H4"/>
<dbReference type="EMBL" id="AVPG01000029">
    <property type="protein sequence ID" value="KGX84920.1"/>
    <property type="molecule type" value="Genomic_DNA"/>
</dbReference>
<protein>
    <submittedName>
        <fullName evidence="2">Uncharacterized protein</fullName>
    </submittedName>
</protein>
<feature type="transmembrane region" description="Helical" evidence="1">
    <location>
        <begin position="82"/>
        <end position="99"/>
    </location>
</feature>
<sequence>MKQATAPAILPAPRTAYAPIHAAHIGIFLFTLGKLYTWKLIDKTIWISAQCDERLYAVPVARIFPLLKFFYVEIIKNISNPLFPDFFSIDMFCLIIVLFKGFGKWQTVHTYLLRWDCYYHLYLVLTGSLVTMGRNHLTVLHLKFLK</sequence>
<name>A0A0A5G1H4_9BACI</name>
<feature type="transmembrane region" description="Helical" evidence="1">
    <location>
        <begin position="16"/>
        <end position="36"/>
    </location>
</feature>
<evidence type="ECO:0000313" key="2">
    <source>
        <dbReference type="EMBL" id="KGX84920.1"/>
    </source>
</evidence>
<keyword evidence="1" id="KW-0812">Transmembrane</keyword>